<dbReference type="CDD" id="cd09870">
    <property type="entry name" value="PIN_YEN1"/>
    <property type="match status" value="1"/>
</dbReference>
<dbReference type="InterPro" id="IPR006084">
    <property type="entry name" value="XPG/Rad2"/>
</dbReference>
<dbReference type="SMART" id="SM00484">
    <property type="entry name" value="XPGI"/>
    <property type="match status" value="1"/>
</dbReference>
<comment type="caution">
    <text evidence="2">The sequence shown here is derived from an EMBL/GenBank/DDBJ whole genome shotgun (WGS) entry which is preliminary data.</text>
</comment>
<protein>
    <recommendedName>
        <fullName evidence="1">XPG-I domain-containing protein</fullName>
    </recommendedName>
</protein>
<sequence length="535" mass="59722">MGVQGIWDIVEPIAVECSLDDFVAEEQVRRIKGGTYQAGRPFVVGIDMSSTTLDRITHNLIPFSKFQAHSPTNGAHSQVFRLLAQLDRSSVMSIWVADGTERPPVKRGLAVIPDEPSFYKETRELVEAFGHHVHMAPGEAEAELAVMARNGLVDAIVTDDSDAIVLGAPCVMVIKGTDSRMMVKVYRFADVERKLRLTHGDLILYATLVGNDYDSGVERIGHELGLAVARCNYGSKLMSKFPHHNRNRHRSEDLDAHLSHVCHQICAELQFNYHGYLKKNQPSASKRLKADQQRLFSADSVAINAFILPLTSWSKSRPPSQDTWIPKLYELKDIIQKARSLVKWTSNERLMKKFHEKGLWAGLITRMLTLGYLRFHRASGNILAPSQQESARFSYGHSFHPSQHSIVVAHTRHNPLTTSTQRMHITFSTAKLFLGPAMLHLGLSVDAMDEFRQSIRVSIPSYLLAVSAVEHILSNFPLSATRAHEYIEISDDDDDATCSSDSDIEWGEVSYAVRAEGSASDSDIEWGEMTSSSGQ</sequence>
<dbReference type="InterPro" id="IPR029060">
    <property type="entry name" value="PIN-like_dom_sf"/>
</dbReference>
<dbReference type="SUPFAM" id="SSF88723">
    <property type="entry name" value="PIN domain-like"/>
    <property type="match status" value="1"/>
</dbReference>
<dbReference type="Proteomes" id="UP001383192">
    <property type="component" value="Unassembled WGS sequence"/>
</dbReference>
<feature type="domain" description="XPG-I" evidence="1">
    <location>
        <begin position="127"/>
        <end position="197"/>
    </location>
</feature>
<dbReference type="GO" id="GO:0017108">
    <property type="term" value="F:5'-flap endonuclease activity"/>
    <property type="evidence" value="ECO:0007669"/>
    <property type="project" value="TreeGrafter"/>
</dbReference>
<keyword evidence="3" id="KW-1185">Reference proteome</keyword>
<reference evidence="2 3" key="1">
    <citation type="submission" date="2024-01" db="EMBL/GenBank/DDBJ databases">
        <title>A draft genome for a cacao thread blight-causing isolate of Paramarasmius palmivorus.</title>
        <authorList>
            <person name="Baruah I.K."/>
            <person name="Bukari Y."/>
            <person name="Amoako-Attah I."/>
            <person name="Meinhardt L.W."/>
            <person name="Bailey B.A."/>
            <person name="Cohen S.P."/>
        </authorList>
    </citation>
    <scope>NUCLEOTIDE SEQUENCE [LARGE SCALE GENOMIC DNA]</scope>
    <source>
        <strain evidence="2 3">GH-12</strain>
    </source>
</reference>
<dbReference type="PANTHER" id="PTHR11081">
    <property type="entry name" value="FLAP ENDONUCLEASE FAMILY MEMBER"/>
    <property type="match status" value="1"/>
</dbReference>
<organism evidence="2 3">
    <name type="scientific">Paramarasmius palmivorus</name>
    <dbReference type="NCBI Taxonomy" id="297713"/>
    <lineage>
        <taxon>Eukaryota</taxon>
        <taxon>Fungi</taxon>
        <taxon>Dikarya</taxon>
        <taxon>Basidiomycota</taxon>
        <taxon>Agaricomycotina</taxon>
        <taxon>Agaricomycetes</taxon>
        <taxon>Agaricomycetidae</taxon>
        <taxon>Agaricales</taxon>
        <taxon>Marasmiineae</taxon>
        <taxon>Marasmiaceae</taxon>
        <taxon>Paramarasmius</taxon>
    </lineage>
</organism>
<gene>
    <name evidence="2" type="ORF">VNI00_008466</name>
</gene>
<dbReference type="PANTHER" id="PTHR11081:SF75">
    <property type="entry name" value="ENDONUCLEASE, PUTATIVE (AFU_ORTHOLOGUE AFUA_3G13260)-RELATED"/>
    <property type="match status" value="1"/>
</dbReference>
<dbReference type="SUPFAM" id="SSF47807">
    <property type="entry name" value="5' to 3' exonuclease, C-terminal subdomain"/>
    <property type="match status" value="1"/>
</dbReference>
<dbReference type="PRINTS" id="PR00853">
    <property type="entry name" value="XPGRADSUPER"/>
</dbReference>
<dbReference type="Gene3D" id="3.40.50.1010">
    <property type="entry name" value="5'-nuclease"/>
    <property type="match status" value="1"/>
</dbReference>
<evidence type="ECO:0000313" key="3">
    <source>
        <dbReference type="Proteomes" id="UP001383192"/>
    </source>
</evidence>
<dbReference type="InterPro" id="IPR036279">
    <property type="entry name" value="5-3_exonuclease_C_sf"/>
</dbReference>
<evidence type="ECO:0000259" key="1">
    <source>
        <dbReference type="SMART" id="SM00484"/>
    </source>
</evidence>
<dbReference type="EMBL" id="JAYKXP010000029">
    <property type="protein sequence ID" value="KAK7043112.1"/>
    <property type="molecule type" value="Genomic_DNA"/>
</dbReference>
<proteinExistence type="predicted"/>
<dbReference type="Pfam" id="PF00867">
    <property type="entry name" value="XPG_I"/>
    <property type="match status" value="1"/>
</dbReference>
<dbReference type="GO" id="GO:0006281">
    <property type="term" value="P:DNA repair"/>
    <property type="evidence" value="ECO:0007669"/>
    <property type="project" value="UniProtKB-ARBA"/>
</dbReference>
<dbReference type="InterPro" id="IPR006086">
    <property type="entry name" value="XPG-I_dom"/>
</dbReference>
<name>A0AAW0CWM6_9AGAR</name>
<evidence type="ECO:0000313" key="2">
    <source>
        <dbReference type="EMBL" id="KAK7043112.1"/>
    </source>
</evidence>
<accession>A0AAW0CWM6</accession>
<dbReference type="AlphaFoldDB" id="A0AAW0CWM6"/>